<dbReference type="AlphaFoldDB" id="A0A3S0NID1"/>
<dbReference type="Gene3D" id="3.20.20.300">
    <property type="entry name" value="Glycoside hydrolase, family 3, N-terminal domain"/>
    <property type="match status" value="1"/>
</dbReference>
<keyword evidence="4 8" id="KW-0378">Hydrolase</keyword>
<dbReference type="Gene3D" id="3.40.50.1700">
    <property type="entry name" value="Glycoside hydrolase family 3 C-terminal domain"/>
    <property type="match status" value="1"/>
</dbReference>
<evidence type="ECO:0000259" key="7">
    <source>
        <dbReference type="Pfam" id="PF00933"/>
    </source>
</evidence>
<dbReference type="InterPro" id="IPR050226">
    <property type="entry name" value="NagZ_Beta-hexosaminidase"/>
</dbReference>
<dbReference type="InterPro" id="IPR019800">
    <property type="entry name" value="Glyco_hydro_3_AS"/>
</dbReference>
<organism evidence="8 9">
    <name type="scientific">Chlorobium phaeovibrioides</name>
    <dbReference type="NCBI Taxonomy" id="1094"/>
    <lineage>
        <taxon>Bacteria</taxon>
        <taxon>Pseudomonadati</taxon>
        <taxon>Chlorobiota</taxon>
        <taxon>Chlorobiia</taxon>
        <taxon>Chlorobiales</taxon>
        <taxon>Chlorobiaceae</taxon>
        <taxon>Chlorobium/Pelodictyon group</taxon>
        <taxon>Chlorobium</taxon>
    </lineage>
</organism>
<gene>
    <name evidence="8" type="ORF">EKD02_08500</name>
</gene>
<dbReference type="PANTHER" id="PTHR30480">
    <property type="entry name" value="BETA-HEXOSAMINIDASE-RELATED"/>
    <property type="match status" value="1"/>
</dbReference>
<dbReference type="Proteomes" id="UP000279908">
    <property type="component" value="Unassembled WGS sequence"/>
</dbReference>
<dbReference type="GO" id="GO:0004563">
    <property type="term" value="F:beta-N-acetylhexosaminidase activity"/>
    <property type="evidence" value="ECO:0007669"/>
    <property type="project" value="UniProtKB-EC"/>
</dbReference>
<dbReference type="InterPro" id="IPR017853">
    <property type="entry name" value="GH"/>
</dbReference>
<feature type="chain" id="PRO_5018587621" description="beta-N-acetylhexosaminidase" evidence="6">
    <location>
        <begin position="24"/>
        <end position="595"/>
    </location>
</feature>
<evidence type="ECO:0000256" key="2">
    <source>
        <dbReference type="ARBA" id="ARBA00005336"/>
    </source>
</evidence>
<evidence type="ECO:0000256" key="3">
    <source>
        <dbReference type="ARBA" id="ARBA00012663"/>
    </source>
</evidence>
<comment type="similarity">
    <text evidence="2">Belongs to the glycosyl hydrolase 3 family.</text>
</comment>
<protein>
    <recommendedName>
        <fullName evidence="3">beta-N-acetylhexosaminidase</fullName>
        <ecNumber evidence="3">3.2.1.52</ecNumber>
    </recommendedName>
</protein>
<dbReference type="SUPFAM" id="SSF51445">
    <property type="entry name" value="(Trans)glycosidases"/>
    <property type="match status" value="1"/>
</dbReference>
<evidence type="ECO:0000313" key="8">
    <source>
        <dbReference type="EMBL" id="RTY36283.1"/>
    </source>
</evidence>
<accession>A0A3S0NID1</accession>
<dbReference type="PROSITE" id="PS00775">
    <property type="entry name" value="GLYCOSYL_HYDROL_F3"/>
    <property type="match status" value="1"/>
</dbReference>
<evidence type="ECO:0000256" key="5">
    <source>
        <dbReference type="ARBA" id="ARBA00023295"/>
    </source>
</evidence>
<dbReference type="SUPFAM" id="SSF52279">
    <property type="entry name" value="Beta-D-glucan exohydrolase, C-terminal domain"/>
    <property type="match status" value="1"/>
</dbReference>
<dbReference type="Pfam" id="PF00933">
    <property type="entry name" value="Glyco_hydro_3"/>
    <property type="match status" value="1"/>
</dbReference>
<dbReference type="EC" id="3.2.1.52" evidence="3"/>
<comment type="caution">
    <text evidence="8">The sequence shown here is derived from an EMBL/GenBank/DDBJ whole genome shotgun (WGS) entry which is preliminary data.</text>
</comment>
<evidence type="ECO:0000256" key="1">
    <source>
        <dbReference type="ARBA" id="ARBA00001231"/>
    </source>
</evidence>
<dbReference type="EMBL" id="RXYK01000014">
    <property type="protein sequence ID" value="RTY36283.1"/>
    <property type="molecule type" value="Genomic_DNA"/>
</dbReference>
<evidence type="ECO:0000256" key="4">
    <source>
        <dbReference type="ARBA" id="ARBA00022801"/>
    </source>
</evidence>
<feature type="signal peptide" evidence="6">
    <location>
        <begin position="1"/>
        <end position="23"/>
    </location>
</feature>
<keyword evidence="6" id="KW-0732">Signal</keyword>
<evidence type="ECO:0000256" key="6">
    <source>
        <dbReference type="SAM" id="SignalP"/>
    </source>
</evidence>
<name>A0A3S0NID1_CHLPH</name>
<dbReference type="PANTHER" id="PTHR30480:SF13">
    <property type="entry name" value="BETA-HEXOSAMINIDASE"/>
    <property type="match status" value="1"/>
</dbReference>
<dbReference type="GO" id="GO:0005975">
    <property type="term" value="P:carbohydrate metabolic process"/>
    <property type="evidence" value="ECO:0007669"/>
    <property type="project" value="InterPro"/>
</dbReference>
<dbReference type="GO" id="GO:0009254">
    <property type="term" value="P:peptidoglycan turnover"/>
    <property type="evidence" value="ECO:0007669"/>
    <property type="project" value="TreeGrafter"/>
</dbReference>
<proteinExistence type="inferred from homology"/>
<dbReference type="RefSeq" id="WP_126385001.1">
    <property type="nucleotide sequence ID" value="NZ_RXYK01000014.1"/>
</dbReference>
<dbReference type="InterPro" id="IPR036881">
    <property type="entry name" value="Glyco_hydro_3_C_sf"/>
</dbReference>
<feature type="domain" description="Glycoside hydrolase family 3 N-terminal" evidence="7">
    <location>
        <begin position="59"/>
        <end position="375"/>
    </location>
</feature>
<dbReference type="InterPro" id="IPR036962">
    <property type="entry name" value="Glyco_hydro_3_N_sf"/>
</dbReference>
<keyword evidence="5" id="KW-0326">Glycosidase</keyword>
<sequence length="595" mass="63986">MKRLFQKTYATLIAAIVTFPAIAAPPFKAMAEHLPWRAEEIFTPADSLLLRELNEMPLSMKIGQMLIADSPGGFETDNTPQQEKLESLVRSGTIGGVMFLKGGMFKTAMLANHLQSIAPKPLLLSADMENGAAMRLEGATEFPPAMAIAATQRPRLAAAMGAAIAAEAKAVGIRQNYAPVGDLNSNPMNPVINTRSFGDRPETAVRMTGAYIEGLQRGGLIATIKHFPGHGDVHVDSHLALPVLSAPKEHLQQYELEPFRAAIGQGVMSVMVGHLAVPAITGTMTPATLSPEIITGLLRQELGFKGLIITDALNMKALYNGSNIPGISVRAVLAGNDLLLFSPDPALTHRSLLEAVKSGLITEERINQSVLRIMQAKRWLKLQQSRMVNLNHVPALSSPHSHRALASELSRRSITIAKESGSIPLQLSSPAPVLHLILSDSGIAHPAEAFSQEIDRHWHATHVQCNPKTNPATYRQAEALADSAAAIIISSTLGRLPGPGSRHLTQSQQKFISQLAEKHQATKPLVFIALGTPYILNIFPEINNSICTFSTGEESQRNAVGVLLGKQKAEGKLPIALNITNNPQEPSGHGQDNSR</sequence>
<evidence type="ECO:0000313" key="9">
    <source>
        <dbReference type="Proteomes" id="UP000279908"/>
    </source>
</evidence>
<comment type="catalytic activity">
    <reaction evidence="1">
        <text>Hydrolysis of terminal non-reducing N-acetyl-D-hexosamine residues in N-acetyl-beta-D-hexosaminides.</text>
        <dbReference type="EC" id="3.2.1.52"/>
    </reaction>
</comment>
<reference evidence="8 9" key="1">
    <citation type="submission" date="2018-12" db="EMBL/GenBank/DDBJ databases">
        <authorList>
            <person name="Lunina O.N."/>
            <person name="Grouzdev D.S."/>
            <person name="Gorlenko V.M."/>
            <person name="Savvichev A.S."/>
        </authorList>
    </citation>
    <scope>NUCLEOTIDE SEQUENCE [LARGE SCALE GENOMIC DNA]</scope>
    <source>
        <strain evidence="8 9">BrKhr-17</strain>
    </source>
</reference>
<dbReference type="InterPro" id="IPR001764">
    <property type="entry name" value="Glyco_hydro_3_N"/>
</dbReference>